<dbReference type="Proteomes" id="UP000466517">
    <property type="component" value="Chromosome"/>
</dbReference>
<dbReference type="EMBL" id="AP022610">
    <property type="protein sequence ID" value="BBZ25999.1"/>
    <property type="molecule type" value="Genomic_DNA"/>
</dbReference>
<dbReference type="KEGG" id="mmag:MMAD_02940"/>
<feature type="transmembrane region" description="Helical" evidence="1">
    <location>
        <begin position="143"/>
        <end position="165"/>
    </location>
</feature>
<keyword evidence="1" id="KW-1133">Transmembrane helix</keyword>
<organism evidence="2 3">
    <name type="scientific">Mycolicibacterium madagascariense</name>
    <dbReference type="NCBI Taxonomy" id="212765"/>
    <lineage>
        <taxon>Bacteria</taxon>
        <taxon>Bacillati</taxon>
        <taxon>Actinomycetota</taxon>
        <taxon>Actinomycetes</taxon>
        <taxon>Mycobacteriales</taxon>
        <taxon>Mycobacteriaceae</taxon>
        <taxon>Mycolicibacterium</taxon>
    </lineage>
</organism>
<keyword evidence="1" id="KW-0812">Transmembrane</keyword>
<evidence type="ECO:0000313" key="2">
    <source>
        <dbReference type="EMBL" id="BBZ25999.1"/>
    </source>
</evidence>
<dbReference type="InterPro" id="IPR039708">
    <property type="entry name" value="MT1774/Rv1733c-like"/>
</dbReference>
<feature type="transmembrane region" description="Helical" evidence="1">
    <location>
        <begin position="31"/>
        <end position="49"/>
    </location>
</feature>
<dbReference type="PANTHER" id="PTHR42305">
    <property type="entry name" value="MEMBRANE PROTEIN RV1733C-RELATED"/>
    <property type="match status" value="1"/>
</dbReference>
<name>A0A7I7X824_9MYCO</name>
<accession>A0A7I7X824</accession>
<protein>
    <submittedName>
        <fullName evidence="2">Membrane protein</fullName>
    </submittedName>
</protein>
<sequence length="198" mass="21405">MTGRPFASRVRWWLGACGGNPIVRRSDRVEALVVLAALVLAILAVPFAAHVEDSTYRSHLHLVAEQEATRHSVQAVVLQGSTGMPTDFDAPVTVPVQWHEGNRVRTEEVVSPGVVATGAPLTVWLDTAGRVVPAPLTPTDVRVSAISVGWTVWVLIVIAGGLAAVGVRWRLDRHRATAWDRALALLAHNDDGWANRRA</sequence>
<dbReference type="PANTHER" id="PTHR42305:SF1">
    <property type="entry name" value="MEMBRANE PROTEIN RV1733C-RELATED"/>
    <property type="match status" value="1"/>
</dbReference>
<reference evidence="2 3" key="1">
    <citation type="journal article" date="2019" name="Emerg. Microbes Infect.">
        <title>Comprehensive subspecies identification of 175 nontuberculous mycobacteria species based on 7547 genomic profiles.</title>
        <authorList>
            <person name="Matsumoto Y."/>
            <person name="Kinjo T."/>
            <person name="Motooka D."/>
            <person name="Nabeya D."/>
            <person name="Jung N."/>
            <person name="Uechi K."/>
            <person name="Horii T."/>
            <person name="Iida T."/>
            <person name="Fujita J."/>
            <person name="Nakamura S."/>
        </authorList>
    </citation>
    <scope>NUCLEOTIDE SEQUENCE [LARGE SCALE GENOMIC DNA]</scope>
    <source>
        <strain evidence="2 3">JCM 13574</strain>
    </source>
</reference>
<dbReference type="AlphaFoldDB" id="A0A7I7X824"/>
<gene>
    <name evidence="2" type="ORF">MMAD_02940</name>
</gene>
<keyword evidence="1" id="KW-0472">Membrane</keyword>
<proteinExistence type="predicted"/>
<dbReference type="RefSeq" id="WP_163731500.1">
    <property type="nucleotide sequence ID" value="NZ_AP022610.1"/>
</dbReference>
<evidence type="ECO:0000313" key="3">
    <source>
        <dbReference type="Proteomes" id="UP000466517"/>
    </source>
</evidence>
<keyword evidence="3" id="KW-1185">Reference proteome</keyword>
<evidence type="ECO:0000256" key="1">
    <source>
        <dbReference type="SAM" id="Phobius"/>
    </source>
</evidence>